<accession>A0A521AVR4</accession>
<dbReference type="AlphaFoldDB" id="A0A521AVR4"/>
<evidence type="ECO:0000313" key="1">
    <source>
        <dbReference type="EMBL" id="SMO38942.1"/>
    </source>
</evidence>
<evidence type="ECO:0008006" key="3">
    <source>
        <dbReference type="Google" id="ProtNLM"/>
    </source>
</evidence>
<keyword evidence="2" id="KW-1185">Reference proteome</keyword>
<dbReference type="OrthoDB" id="1120709at2"/>
<dbReference type="PROSITE" id="PS51257">
    <property type="entry name" value="PROKAR_LIPOPROTEIN"/>
    <property type="match status" value="1"/>
</dbReference>
<dbReference type="Proteomes" id="UP000319040">
    <property type="component" value="Unassembled WGS sequence"/>
</dbReference>
<dbReference type="EMBL" id="FXTB01000001">
    <property type="protein sequence ID" value="SMO38942.1"/>
    <property type="molecule type" value="Genomic_DNA"/>
</dbReference>
<protein>
    <recommendedName>
        <fullName evidence="3">DUF4843 domain-containing protein</fullName>
    </recommendedName>
</protein>
<evidence type="ECO:0000313" key="2">
    <source>
        <dbReference type="Proteomes" id="UP000319040"/>
    </source>
</evidence>
<dbReference type="RefSeq" id="WP_142531815.1">
    <property type="nucleotide sequence ID" value="NZ_FXTB01000001.1"/>
</dbReference>
<reference evidence="1 2" key="1">
    <citation type="submission" date="2017-05" db="EMBL/GenBank/DDBJ databases">
        <authorList>
            <person name="Varghese N."/>
            <person name="Submissions S."/>
        </authorList>
    </citation>
    <scope>NUCLEOTIDE SEQUENCE [LARGE SCALE GENOMIC DNA]</scope>
    <source>
        <strain evidence="1 2">DSM 27040</strain>
    </source>
</reference>
<gene>
    <name evidence="1" type="ORF">SAMN06265379_101436</name>
</gene>
<sequence>MKNIVIVLFALWVFASCENPYENVSEEKYYKGYPFVSLSSEQSAVRLGVHESTNQTMQAGVFKDSLVLSSTINEDLVVYLEMVDEETQGVLNDNFTFQEKVTIRAGHNYGSFTVSALNLPQDEVSKFKLTIRIKEVDKEQVIAGLYGIKKENEARQKRFKTYSFQK</sequence>
<name>A0A521AVR4_SACCC</name>
<organism evidence="1 2">
    <name type="scientific">Saccharicrinis carchari</name>
    <dbReference type="NCBI Taxonomy" id="1168039"/>
    <lineage>
        <taxon>Bacteria</taxon>
        <taxon>Pseudomonadati</taxon>
        <taxon>Bacteroidota</taxon>
        <taxon>Bacteroidia</taxon>
        <taxon>Marinilabiliales</taxon>
        <taxon>Marinilabiliaceae</taxon>
        <taxon>Saccharicrinis</taxon>
    </lineage>
</organism>
<proteinExistence type="predicted"/>